<dbReference type="PANTHER" id="PTHR10218:SF360">
    <property type="entry name" value="GUANINE NUCLEOTIDE-BINDING PROTEIN SUBUNIT ALPHA HOMOLOG"/>
    <property type="match status" value="1"/>
</dbReference>
<dbReference type="GO" id="GO:0007188">
    <property type="term" value="P:adenylate cyclase-modulating G protein-coupled receptor signaling pathway"/>
    <property type="evidence" value="ECO:0007669"/>
    <property type="project" value="TreeGrafter"/>
</dbReference>
<proteinExistence type="predicted"/>
<protein>
    <submittedName>
        <fullName evidence="7">G-protein alpha subunit-domain-containing protein</fullName>
    </submittedName>
</protein>
<sequence length="523" mass="59789">MVAILKLKQKQRATMESSENPFIVAFRAPANETEDERIRRVRALQDAQRVSRQIDESLQETKRILERRRRATRILLLGQAESGKSAVLKNFQLAFTPQQFQKERDVWRTIIQLNLISSVRTLLNLINEVEPNAQSLLTPPQTPGNHLNSPLNNKLRRIHLVLSPLLSMETDFNKILFANGGSPREIRVTTGNTWKSKLGFRDSATSQQESELTNAQNSIKNNLIQLLEASKDNIELLWKDKDTQRALEEREINLRDSPGFFLDDVDRIASPSYQPTDSDIVRARVRTDGVEEHHLVAETARLKGNDFYITDVSGMRSARHSWIPFFDDSQAILFLAPLMFNQMLEEDPHVNRLEDSLLLWKEICLNVLLANCNIIIFFNKMDILRRTLESGVEVRKYVPSYGDAPNDVASVTKCEHERALLPCLSSSFNLQLSWKFMIWITDLLHFSQISKTGSRATMFVILCSQIRLLPLSDPKVCHLQRKLSPKPRTFISHETSAIDINSTTALVVTGICLLLLESVRLRI</sequence>
<evidence type="ECO:0000256" key="4">
    <source>
        <dbReference type="ARBA" id="ARBA00023224"/>
    </source>
</evidence>
<dbReference type="EMBL" id="JANVFO010000059">
    <property type="protein sequence ID" value="KAJ3721308.1"/>
    <property type="molecule type" value="Genomic_DNA"/>
</dbReference>
<keyword evidence="4" id="KW-0807">Transducer</keyword>
<evidence type="ECO:0000256" key="6">
    <source>
        <dbReference type="PIRSR" id="PIRSR601019-2"/>
    </source>
</evidence>
<dbReference type="InterPro" id="IPR001019">
    <property type="entry name" value="Gprotein_alpha_su"/>
</dbReference>
<dbReference type="GO" id="GO:0001664">
    <property type="term" value="F:G protein-coupled receptor binding"/>
    <property type="evidence" value="ECO:0007669"/>
    <property type="project" value="TreeGrafter"/>
</dbReference>
<dbReference type="PROSITE" id="PS51882">
    <property type="entry name" value="G_ALPHA"/>
    <property type="match status" value="1"/>
</dbReference>
<evidence type="ECO:0000313" key="8">
    <source>
        <dbReference type="Proteomes" id="UP001176059"/>
    </source>
</evidence>
<evidence type="ECO:0000256" key="5">
    <source>
        <dbReference type="PIRSR" id="PIRSR601019-1"/>
    </source>
</evidence>
<dbReference type="GO" id="GO:0005737">
    <property type="term" value="C:cytoplasm"/>
    <property type="evidence" value="ECO:0007669"/>
    <property type="project" value="TreeGrafter"/>
</dbReference>
<dbReference type="GO" id="GO:0005834">
    <property type="term" value="C:heterotrimeric G-protein complex"/>
    <property type="evidence" value="ECO:0007669"/>
    <property type="project" value="TreeGrafter"/>
</dbReference>
<dbReference type="FunFam" id="3.40.50.300:FF:000692">
    <property type="entry name" value="Guanine nucleotide-binding protein subunit alpha"/>
    <property type="match status" value="1"/>
</dbReference>
<keyword evidence="8" id="KW-1185">Reference proteome</keyword>
<dbReference type="Proteomes" id="UP001176059">
    <property type="component" value="Unassembled WGS sequence"/>
</dbReference>
<dbReference type="SMART" id="SM00275">
    <property type="entry name" value="G_alpha"/>
    <property type="match status" value="1"/>
</dbReference>
<keyword evidence="3 5" id="KW-0342">GTP-binding</keyword>
<dbReference type="GO" id="GO:0005525">
    <property type="term" value="F:GTP binding"/>
    <property type="evidence" value="ECO:0007669"/>
    <property type="project" value="UniProtKB-KW"/>
</dbReference>
<keyword evidence="1 6" id="KW-0479">Metal-binding</keyword>
<name>A0AA38MXL6_9AGAR</name>
<evidence type="ECO:0000256" key="1">
    <source>
        <dbReference type="ARBA" id="ARBA00022723"/>
    </source>
</evidence>
<feature type="binding site" evidence="6">
    <location>
        <position position="287"/>
    </location>
    <ligand>
        <name>Mg(2+)</name>
        <dbReference type="ChEBI" id="CHEBI:18420"/>
    </ligand>
</feature>
<dbReference type="SUPFAM" id="SSF47895">
    <property type="entry name" value="Transducin (alpha subunit), insertion domain"/>
    <property type="match status" value="1"/>
</dbReference>
<dbReference type="PANTHER" id="PTHR10218">
    <property type="entry name" value="GTP-BINDING PROTEIN ALPHA SUBUNIT"/>
    <property type="match status" value="1"/>
</dbReference>
<keyword evidence="6" id="KW-0460">Magnesium</keyword>
<dbReference type="SUPFAM" id="SSF52540">
    <property type="entry name" value="P-loop containing nucleoside triphosphate hydrolases"/>
    <property type="match status" value="1"/>
</dbReference>
<evidence type="ECO:0000256" key="2">
    <source>
        <dbReference type="ARBA" id="ARBA00022741"/>
    </source>
</evidence>
<dbReference type="Gene3D" id="3.40.50.300">
    <property type="entry name" value="P-loop containing nucleotide triphosphate hydrolases"/>
    <property type="match status" value="2"/>
</dbReference>
<evidence type="ECO:0000313" key="7">
    <source>
        <dbReference type="EMBL" id="KAJ3721308.1"/>
    </source>
</evidence>
<reference evidence="7" key="1">
    <citation type="submission" date="2022-08" db="EMBL/GenBank/DDBJ databases">
        <authorList>
            <consortium name="DOE Joint Genome Institute"/>
            <person name="Min B."/>
            <person name="Sierra-Patev S."/>
            <person name="Naranjo-Ortiz M."/>
            <person name="Looney B."/>
            <person name="Konkel Z."/>
            <person name="Slot J.C."/>
            <person name="Sakamoto Y."/>
            <person name="Steenwyk J.L."/>
            <person name="Rokas A."/>
            <person name="Carro J."/>
            <person name="Camarero S."/>
            <person name="Ferreira P."/>
            <person name="Molpeceres G."/>
            <person name="Ruiz-duenas F.J."/>
            <person name="Serrano A."/>
            <person name="Henrissat B."/>
            <person name="Drula E."/>
            <person name="Hughes K.W."/>
            <person name="Mata J.L."/>
            <person name="Ishikawa N.K."/>
            <person name="Vargas-Isla R."/>
            <person name="Ushijima S."/>
            <person name="Smith C.A."/>
            <person name="Ahrendt S."/>
            <person name="Andreopoulos W."/>
            <person name="He G."/>
            <person name="LaButti K."/>
            <person name="Lipzen A."/>
            <person name="Ng V."/>
            <person name="Riley R."/>
            <person name="Sandor L."/>
            <person name="Barry K."/>
            <person name="Martinez A.T."/>
            <person name="Xiao Y."/>
            <person name="Gibbons J.G."/>
            <person name="Terashima K."/>
            <person name="Hibbett D.S."/>
            <person name="Grigoriev I.V."/>
        </authorList>
    </citation>
    <scope>NUCLEOTIDE SEQUENCE</scope>
    <source>
        <strain evidence="7">ET3784</strain>
    </source>
</reference>
<dbReference type="InterPro" id="IPR027417">
    <property type="entry name" value="P-loop_NTPase"/>
</dbReference>
<evidence type="ECO:0000256" key="3">
    <source>
        <dbReference type="ARBA" id="ARBA00023134"/>
    </source>
</evidence>
<dbReference type="PRINTS" id="PR00318">
    <property type="entry name" value="GPROTEINA"/>
</dbReference>
<comment type="caution">
    <text evidence="7">The sequence shown here is derived from an EMBL/GenBank/DDBJ whole genome shotgun (WGS) entry which is preliminary data.</text>
</comment>
<dbReference type="GO" id="GO:0031683">
    <property type="term" value="F:G-protein beta/gamma-subunit complex binding"/>
    <property type="evidence" value="ECO:0007669"/>
    <property type="project" value="InterPro"/>
</dbReference>
<keyword evidence="2 5" id="KW-0547">Nucleotide-binding</keyword>
<gene>
    <name evidence="7" type="ORF">DFJ43DRAFT_1094528</name>
</gene>
<dbReference type="GO" id="GO:0003924">
    <property type="term" value="F:GTPase activity"/>
    <property type="evidence" value="ECO:0007669"/>
    <property type="project" value="InterPro"/>
</dbReference>
<feature type="binding site" evidence="5">
    <location>
        <begin position="256"/>
        <end position="257"/>
    </location>
    <ligand>
        <name>GTP</name>
        <dbReference type="ChEBI" id="CHEBI:37565"/>
    </ligand>
</feature>
<dbReference type="AlphaFoldDB" id="A0AA38MXL6"/>
<dbReference type="InterPro" id="IPR011025">
    <property type="entry name" value="GproteinA_insert"/>
</dbReference>
<feature type="binding site" evidence="5">
    <location>
        <begin position="379"/>
        <end position="382"/>
    </location>
    <ligand>
        <name>GTP</name>
        <dbReference type="ChEBI" id="CHEBI:37565"/>
    </ligand>
</feature>
<dbReference type="Pfam" id="PF00503">
    <property type="entry name" value="G-alpha"/>
    <property type="match status" value="1"/>
</dbReference>
<reference evidence="7" key="2">
    <citation type="journal article" date="2023" name="Proc. Natl. Acad. Sci. U.S.A.">
        <title>A global phylogenomic analysis of the shiitake genus Lentinula.</title>
        <authorList>
            <person name="Sierra-Patev S."/>
            <person name="Min B."/>
            <person name="Naranjo-Ortiz M."/>
            <person name="Looney B."/>
            <person name="Konkel Z."/>
            <person name="Slot J.C."/>
            <person name="Sakamoto Y."/>
            <person name="Steenwyk J.L."/>
            <person name="Rokas A."/>
            <person name="Carro J."/>
            <person name="Camarero S."/>
            <person name="Ferreira P."/>
            <person name="Molpeceres G."/>
            <person name="Ruiz-Duenas F.J."/>
            <person name="Serrano A."/>
            <person name="Henrissat B."/>
            <person name="Drula E."/>
            <person name="Hughes K.W."/>
            <person name="Mata J.L."/>
            <person name="Ishikawa N.K."/>
            <person name="Vargas-Isla R."/>
            <person name="Ushijima S."/>
            <person name="Smith C.A."/>
            <person name="Donoghue J."/>
            <person name="Ahrendt S."/>
            <person name="Andreopoulos W."/>
            <person name="He G."/>
            <person name="LaButti K."/>
            <person name="Lipzen A."/>
            <person name="Ng V."/>
            <person name="Riley R."/>
            <person name="Sandor L."/>
            <person name="Barry K."/>
            <person name="Martinez A.T."/>
            <person name="Xiao Y."/>
            <person name="Gibbons J.G."/>
            <person name="Terashima K."/>
            <person name="Grigoriev I.V."/>
            <person name="Hibbett D."/>
        </authorList>
    </citation>
    <scope>NUCLEOTIDE SEQUENCE</scope>
    <source>
        <strain evidence="7">ET3784</strain>
    </source>
</reference>
<dbReference type="Gene3D" id="1.10.400.10">
    <property type="entry name" value="GI Alpha 1, domain 2-like"/>
    <property type="match status" value="1"/>
</dbReference>
<accession>A0AA38MXL6</accession>
<dbReference type="GO" id="GO:0046872">
    <property type="term" value="F:metal ion binding"/>
    <property type="evidence" value="ECO:0007669"/>
    <property type="project" value="UniProtKB-KW"/>
</dbReference>
<organism evidence="7 8">
    <name type="scientific">Lentinula guzmanii</name>
    <dbReference type="NCBI Taxonomy" id="2804957"/>
    <lineage>
        <taxon>Eukaryota</taxon>
        <taxon>Fungi</taxon>
        <taxon>Dikarya</taxon>
        <taxon>Basidiomycota</taxon>
        <taxon>Agaricomycotina</taxon>
        <taxon>Agaricomycetes</taxon>
        <taxon>Agaricomycetidae</taxon>
        <taxon>Agaricales</taxon>
        <taxon>Marasmiineae</taxon>
        <taxon>Omphalotaceae</taxon>
        <taxon>Lentinula</taxon>
    </lineage>
</organism>